<dbReference type="GO" id="GO:0004113">
    <property type="term" value="F:2',3'-cyclic-nucleotide 3'-phosphodiesterase activity"/>
    <property type="evidence" value="ECO:0007669"/>
    <property type="project" value="TreeGrafter"/>
</dbReference>
<gene>
    <name evidence="1" type="ordered locus">PSMK_11230</name>
</gene>
<dbReference type="RefSeq" id="WP_014436501.1">
    <property type="nucleotide sequence ID" value="NC_017080.1"/>
</dbReference>
<dbReference type="Pfam" id="PF13277">
    <property type="entry name" value="YmdB"/>
    <property type="match status" value="1"/>
</dbReference>
<dbReference type="Gene3D" id="3.60.21.10">
    <property type="match status" value="1"/>
</dbReference>
<dbReference type="Proteomes" id="UP000007881">
    <property type="component" value="Chromosome"/>
</dbReference>
<dbReference type="SUPFAM" id="SSF56300">
    <property type="entry name" value="Metallo-dependent phosphatases"/>
    <property type="match status" value="1"/>
</dbReference>
<sequence length="290" mass="30680">MRIAFLGDVVGAPGRRALLQCLPDLRGPRRVDVVLANVENTASGSGLLPDQHKRFAEAGVDGMTLGDHAFRKNKIRSALESADDLIRPFNLPGTAWGRGAMTLRKPGLPAVHVITLMGRLFMNGPQAGDPFAALDGWLERLHAQHRDGPPPVIVVEIHAEATSEKVALGWHANGRVAAVVGTHTHVPTADARVLPRPGPDPTIPGDVRPGVGGTAYVTDLGMTGPDDSCLGRRVDRVLSFMTRCVPSPFDVAEGNPHAHGVLIDVDETTGLATAIERYDVAADVGAAPFV</sequence>
<dbReference type="PANTHER" id="PTHR36303">
    <property type="entry name" value="2',3'-CYCLIC-NUCLEOTIDE 2'-PHOSPHODIESTERASE"/>
    <property type="match status" value="1"/>
</dbReference>
<dbReference type="eggNOG" id="COG1692">
    <property type="taxonomic scope" value="Bacteria"/>
</dbReference>
<evidence type="ECO:0000313" key="2">
    <source>
        <dbReference type="Proteomes" id="UP000007881"/>
    </source>
</evidence>
<dbReference type="PATRIC" id="fig|1142394.8.peg.1158"/>
<dbReference type="InterPro" id="IPR029052">
    <property type="entry name" value="Metallo-depent_PP-like"/>
</dbReference>
<accession>I0IDE4</accession>
<dbReference type="InterPro" id="IPR005235">
    <property type="entry name" value="YmdB-like"/>
</dbReference>
<dbReference type="STRING" id="1142394.PSMK_11230"/>
<evidence type="ECO:0000313" key="1">
    <source>
        <dbReference type="EMBL" id="BAM03282.1"/>
    </source>
</evidence>
<reference evidence="1 2" key="1">
    <citation type="submission" date="2012-02" db="EMBL/GenBank/DDBJ databases">
        <title>Complete genome sequence of Phycisphaera mikurensis NBRC 102666.</title>
        <authorList>
            <person name="Ankai A."/>
            <person name="Hosoyama A."/>
            <person name="Terui Y."/>
            <person name="Sekine M."/>
            <person name="Fukai R."/>
            <person name="Kato Y."/>
            <person name="Nakamura S."/>
            <person name="Yamada-Narita S."/>
            <person name="Kawakoshi A."/>
            <person name="Fukunaga Y."/>
            <person name="Yamazaki S."/>
            <person name="Fujita N."/>
        </authorList>
    </citation>
    <scope>NUCLEOTIDE SEQUENCE [LARGE SCALE GENOMIC DNA]</scope>
    <source>
        <strain evidence="2">NBRC 102666 / KCTC 22515 / FYK2301M01</strain>
    </source>
</reference>
<dbReference type="KEGG" id="phm:PSMK_11230"/>
<dbReference type="EMBL" id="AP012338">
    <property type="protein sequence ID" value="BAM03282.1"/>
    <property type="molecule type" value="Genomic_DNA"/>
</dbReference>
<organism evidence="1 2">
    <name type="scientific">Phycisphaera mikurensis (strain NBRC 102666 / KCTC 22515 / FYK2301M01)</name>
    <dbReference type="NCBI Taxonomy" id="1142394"/>
    <lineage>
        <taxon>Bacteria</taxon>
        <taxon>Pseudomonadati</taxon>
        <taxon>Planctomycetota</taxon>
        <taxon>Phycisphaerae</taxon>
        <taxon>Phycisphaerales</taxon>
        <taxon>Phycisphaeraceae</taxon>
        <taxon>Phycisphaera</taxon>
    </lineage>
</organism>
<name>I0IDE4_PHYMF</name>
<keyword evidence="2" id="KW-1185">Reference proteome</keyword>
<protein>
    <recommendedName>
        <fullName evidence="3">YmdB family metallophosphoesterase</fullName>
    </recommendedName>
</protein>
<dbReference type="OrthoDB" id="9801109at2"/>
<dbReference type="PANTHER" id="PTHR36303:SF1">
    <property type="entry name" value="2',3'-CYCLIC-NUCLEOTIDE 2'-PHOSPHODIESTERASE"/>
    <property type="match status" value="1"/>
</dbReference>
<dbReference type="HOGENOM" id="CLU_068238_0_0_0"/>
<proteinExistence type="predicted"/>
<evidence type="ECO:0008006" key="3">
    <source>
        <dbReference type="Google" id="ProtNLM"/>
    </source>
</evidence>
<dbReference type="AlphaFoldDB" id="I0IDE4"/>